<organism evidence="9 10">
    <name type="scientific">Corynebacterium argentoratense DSM 44202</name>
    <dbReference type="NCBI Taxonomy" id="1348662"/>
    <lineage>
        <taxon>Bacteria</taxon>
        <taxon>Bacillati</taxon>
        <taxon>Actinomycetota</taxon>
        <taxon>Actinomycetes</taxon>
        <taxon>Mycobacteriales</taxon>
        <taxon>Corynebacteriaceae</taxon>
        <taxon>Corynebacterium</taxon>
    </lineage>
</organism>
<keyword evidence="3" id="KW-0808">Transferase</keyword>
<evidence type="ECO:0000256" key="8">
    <source>
        <dbReference type="SAM" id="Phobius"/>
    </source>
</evidence>
<feature type="transmembrane region" description="Helical" evidence="8">
    <location>
        <begin position="165"/>
        <end position="186"/>
    </location>
</feature>
<feature type="transmembrane region" description="Helical" evidence="8">
    <location>
        <begin position="693"/>
        <end position="710"/>
    </location>
</feature>
<dbReference type="GO" id="GO:0016758">
    <property type="term" value="F:hexosyltransferase activity"/>
    <property type="evidence" value="ECO:0007669"/>
    <property type="project" value="InterPro"/>
</dbReference>
<feature type="transmembrane region" description="Helical" evidence="8">
    <location>
        <begin position="371"/>
        <end position="391"/>
    </location>
</feature>
<keyword evidence="4 8" id="KW-0812">Transmembrane</keyword>
<feature type="transmembrane region" description="Helical" evidence="8">
    <location>
        <begin position="193"/>
        <end position="210"/>
    </location>
</feature>
<feature type="transmembrane region" description="Helical" evidence="8">
    <location>
        <begin position="644"/>
        <end position="662"/>
    </location>
</feature>
<feature type="transmembrane region" description="Helical" evidence="8">
    <location>
        <begin position="671"/>
        <end position="687"/>
    </location>
</feature>
<dbReference type="HOGENOM" id="CLU_379350_0_0_11"/>
<dbReference type="Proteomes" id="UP000016943">
    <property type="component" value="Chromosome"/>
</dbReference>
<comment type="similarity">
    <text evidence="7">Belongs to the glycosyltransferase 87 family.</text>
</comment>
<evidence type="ECO:0000256" key="1">
    <source>
        <dbReference type="ARBA" id="ARBA00004651"/>
    </source>
</evidence>
<comment type="subcellular location">
    <subcellularLocation>
        <location evidence="1">Cell membrane</location>
        <topology evidence="1">Multi-pass membrane protein</topology>
    </subcellularLocation>
</comment>
<feature type="transmembrane region" description="Helical" evidence="8">
    <location>
        <begin position="558"/>
        <end position="575"/>
    </location>
</feature>
<proteinExistence type="inferred from homology"/>
<keyword evidence="2" id="KW-1003">Cell membrane</keyword>
<evidence type="ECO:0008006" key="11">
    <source>
        <dbReference type="Google" id="ProtNLM"/>
    </source>
</evidence>
<feature type="transmembrane region" description="Helical" evidence="8">
    <location>
        <begin position="504"/>
        <end position="521"/>
    </location>
</feature>
<dbReference type="GO" id="GO:0005886">
    <property type="term" value="C:plasma membrane"/>
    <property type="evidence" value="ECO:0007669"/>
    <property type="project" value="UniProtKB-SubCell"/>
</dbReference>
<keyword evidence="10" id="KW-1185">Reference proteome</keyword>
<keyword evidence="6 8" id="KW-0472">Membrane</keyword>
<gene>
    <name evidence="9" type="ORF">CARG_06755</name>
</gene>
<feature type="transmembrane region" description="Helical" evidence="8">
    <location>
        <begin position="533"/>
        <end position="551"/>
    </location>
</feature>
<evidence type="ECO:0000256" key="7">
    <source>
        <dbReference type="ARBA" id="ARBA00024033"/>
    </source>
</evidence>
<dbReference type="AlphaFoldDB" id="U3GVD9"/>
<dbReference type="InterPro" id="IPR018584">
    <property type="entry name" value="GT87"/>
</dbReference>
<reference evidence="9 10" key="1">
    <citation type="journal article" date="2013" name="Genome Announc.">
        <title>Whole-Genome Sequence of the Clinical Strain Corynebacterium argentoratense DSM 44202, Isolated from a Human Throat Specimen.</title>
        <authorList>
            <person name="Bomholt C."/>
            <person name="Glaub A."/>
            <person name="Gravermann K."/>
            <person name="Albersmeier A."/>
            <person name="Brinkrolf K."/>
            <person name="Ruckert C."/>
            <person name="Tauch A."/>
        </authorList>
    </citation>
    <scope>NUCLEOTIDE SEQUENCE [LARGE SCALE GENOMIC DNA]</scope>
    <source>
        <strain evidence="9">DSM 44202</strain>
    </source>
</reference>
<evidence type="ECO:0000256" key="2">
    <source>
        <dbReference type="ARBA" id="ARBA00022475"/>
    </source>
</evidence>
<feature type="transmembrane region" description="Helical" evidence="8">
    <location>
        <begin position="282"/>
        <end position="302"/>
    </location>
</feature>
<evidence type="ECO:0000313" key="9">
    <source>
        <dbReference type="EMBL" id="AGU15475.1"/>
    </source>
</evidence>
<feature type="transmembrane region" description="Helical" evidence="8">
    <location>
        <begin position="87"/>
        <end position="108"/>
    </location>
</feature>
<feature type="transmembrane region" description="Helical" evidence="8">
    <location>
        <begin position="476"/>
        <end position="497"/>
    </location>
</feature>
<dbReference type="KEGG" id="caz:CARG_06755"/>
<dbReference type="STRING" id="1348662.CARG_06755"/>
<feature type="transmembrane region" description="Helical" evidence="8">
    <location>
        <begin position="608"/>
        <end position="624"/>
    </location>
</feature>
<evidence type="ECO:0000256" key="3">
    <source>
        <dbReference type="ARBA" id="ARBA00022679"/>
    </source>
</evidence>
<name>U3GVD9_9CORY</name>
<keyword evidence="5 8" id="KW-1133">Transmembrane helix</keyword>
<feature type="transmembrane region" description="Helical" evidence="8">
    <location>
        <begin position="412"/>
        <end position="433"/>
    </location>
</feature>
<evidence type="ECO:0000256" key="5">
    <source>
        <dbReference type="ARBA" id="ARBA00022989"/>
    </source>
</evidence>
<dbReference type="Pfam" id="PF09594">
    <property type="entry name" value="GT87"/>
    <property type="match status" value="2"/>
</dbReference>
<accession>U3GVD9</accession>
<evidence type="ECO:0000256" key="4">
    <source>
        <dbReference type="ARBA" id="ARBA00022692"/>
    </source>
</evidence>
<dbReference type="PATRIC" id="fig|1348662.3.peg.1328"/>
<sequence length="730" mass="78875">MVVSLALVLLFMLPFTLNLTGDMSEHLLKYHIDIDVYREGARSLLAGENIYTRDFQVGGIMLPFTYPPLAAMLFTPLVLLPVNIGSVILNGLTLLALWWCMVVVLGAATRLPLSDCRLLALMVLPVAIVCDPVRETLGFAQVNVLLMALVIADTLRPRSRVPRGLFIGLAAAIKLTPAVFGLFFLLKRDWRSAIQTAVFGVGFTALAWLIRPDVSKEYWFNTLRDPSRIGGLAYSTNQSFRGLFARLFPGDEDLQQTLWKVAVVLTICAASFGMVRLLRAGNAVGALLVNSFVAALCSPVSWTHHWTWLIPLVLLLVVSAFQPGSERVRGLAGGFAVIIFSTMIVVPFFVLPHANDREIYWPLSSQFIGSAYVFIAIALVIVACTCPTVFGRGADVPARPELFFTNDVASRVASRAFAVCTWLLVVCLLRLVLIKSDSADSSFTLAYQTWFQQFLGASQRVFAGLPVYGGYIEHDFVHYVYTVTPAGTFVLGVLALLGETAATVVWTAVSVASLVLAAYALQRGVINSSEPVINTSVGFITAMMLTLIPVLNAVNDGHIVLLVLAAAISDIYLLRTSRFGGIATGVVAAMAAWPAVLIIVLPTWASKMRAAMVAGFATIIALAIDPQLTRDWIRALALPMDNANTLIGAGAMVVFVLLAVLLRNNATLRPLVLLGLPMALFGGFAAWPALLTLWAPLAIVGVLMLVRFLIEASTTPAATEALTQPSDLIQ</sequence>
<feature type="transmembrane region" description="Helical" evidence="8">
    <location>
        <begin position="257"/>
        <end position="275"/>
    </location>
</feature>
<dbReference type="eggNOG" id="COG5650">
    <property type="taxonomic scope" value="Bacteria"/>
</dbReference>
<feature type="transmembrane region" description="Helical" evidence="8">
    <location>
        <begin position="331"/>
        <end position="351"/>
    </location>
</feature>
<feature type="transmembrane region" description="Helical" evidence="8">
    <location>
        <begin position="60"/>
        <end position="80"/>
    </location>
</feature>
<dbReference type="EMBL" id="CP006365">
    <property type="protein sequence ID" value="AGU15475.1"/>
    <property type="molecule type" value="Genomic_DNA"/>
</dbReference>
<evidence type="ECO:0000313" key="10">
    <source>
        <dbReference type="Proteomes" id="UP000016943"/>
    </source>
</evidence>
<feature type="transmembrane region" description="Helical" evidence="8">
    <location>
        <begin position="581"/>
        <end position="601"/>
    </location>
</feature>
<protein>
    <recommendedName>
        <fullName evidence="11">DUF2029 domain-containing protein</fullName>
    </recommendedName>
</protein>
<evidence type="ECO:0000256" key="6">
    <source>
        <dbReference type="ARBA" id="ARBA00023136"/>
    </source>
</evidence>
<feature type="transmembrane region" description="Helical" evidence="8">
    <location>
        <begin position="308"/>
        <end position="324"/>
    </location>
</feature>